<keyword evidence="1" id="KW-0812">Transmembrane</keyword>
<sequence>MAVHQSHGAFRMTYGDGMAGELRRVTGRWWAVALLGVATAVLGVLLLANLAAAVGTLAILVAIALFAEGADEIITAGRHRTRWPFYLLGVLWIVVGVIALAWPGITLLALAVLVGAGFVVGGIGQIAAALTWRRRLPLWGLWLALGVVTLLIGVVALVWPGLTILTLAIWLGIALLVRGIGELWFAFQLRRAHQAIER</sequence>
<dbReference type="RefSeq" id="WP_167115270.1">
    <property type="nucleotide sequence ID" value="NZ_JAANOU010000001.1"/>
</dbReference>
<feature type="transmembrane region" description="Helical" evidence="1">
    <location>
        <begin position="83"/>
        <end position="102"/>
    </location>
</feature>
<proteinExistence type="predicted"/>
<keyword evidence="3" id="KW-1185">Reference proteome</keyword>
<dbReference type="PANTHER" id="PTHR34989:SF1">
    <property type="entry name" value="PROTEIN HDED"/>
    <property type="match status" value="1"/>
</dbReference>
<evidence type="ECO:0000256" key="1">
    <source>
        <dbReference type="SAM" id="Phobius"/>
    </source>
</evidence>
<evidence type="ECO:0000313" key="3">
    <source>
        <dbReference type="Proteomes" id="UP000754495"/>
    </source>
</evidence>
<comment type="caution">
    <text evidence="2">The sequence shown here is derived from an EMBL/GenBank/DDBJ whole genome shotgun (WGS) entry which is preliminary data.</text>
</comment>
<feature type="transmembrane region" description="Helical" evidence="1">
    <location>
        <begin position="53"/>
        <end position="71"/>
    </location>
</feature>
<reference evidence="2 3" key="1">
    <citation type="submission" date="2020-03" db="EMBL/GenBank/DDBJ databases">
        <title>Sequencing the genomes of 1000 actinobacteria strains.</title>
        <authorList>
            <person name="Klenk H.-P."/>
        </authorList>
    </citation>
    <scope>NUCLEOTIDE SEQUENCE [LARGE SCALE GENOMIC DNA]</scope>
    <source>
        <strain evidence="2 3">DSM 45668</strain>
    </source>
</reference>
<organism evidence="2 3">
    <name type="scientific">Amycolatopsis viridis</name>
    <dbReference type="NCBI Taxonomy" id="185678"/>
    <lineage>
        <taxon>Bacteria</taxon>
        <taxon>Bacillati</taxon>
        <taxon>Actinomycetota</taxon>
        <taxon>Actinomycetes</taxon>
        <taxon>Pseudonocardiales</taxon>
        <taxon>Pseudonocardiaceae</taxon>
        <taxon>Amycolatopsis</taxon>
    </lineage>
</organism>
<feature type="transmembrane region" description="Helical" evidence="1">
    <location>
        <begin position="165"/>
        <end position="187"/>
    </location>
</feature>
<evidence type="ECO:0000313" key="2">
    <source>
        <dbReference type="EMBL" id="NIH80671.1"/>
    </source>
</evidence>
<dbReference type="EMBL" id="JAANOU010000001">
    <property type="protein sequence ID" value="NIH80671.1"/>
    <property type="molecule type" value="Genomic_DNA"/>
</dbReference>
<feature type="transmembrane region" description="Helical" evidence="1">
    <location>
        <begin position="139"/>
        <end position="159"/>
    </location>
</feature>
<dbReference type="Pfam" id="PF03729">
    <property type="entry name" value="DUF308"/>
    <property type="match status" value="2"/>
</dbReference>
<name>A0ABX0SUN1_9PSEU</name>
<dbReference type="InterPro" id="IPR005325">
    <property type="entry name" value="DUF308_memb"/>
</dbReference>
<keyword evidence="1" id="KW-0472">Membrane</keyword>
<feature type="transmembrane region" description="Helical" evidence="1">
    <location>
        <begin position="29"/>
        <end position="47"/>
    </location>
</feature>
<accession>A0ABX0SUN1</accession>
<dbReference type="InterPro" id="IPR052712">
    <property type="entry name" value="Acid_resist_chaperone_HdeD"/>
</dbReference>
<feature type="transmembrane region" description="Helical" evidence="1">
    <location>
        <begin position="108"/>
        <end position="132"/>
    </location>
</feature>
<protein>
    <submittedName>
        <fullName evidence="2">Uncharacterized membrane protein HdeD (DUF308 family)</fullName>
    </submittedName>
</protein>
<gene>
    <name evidence="2" type="ORF">FHX46_003201</name>
</gene>
<dbReference type="Proteomes" id="UP000754495">
    <property type="component" value="Unassembled WGS sequence"/>
</dbReference>
<keyword evidence="1" id="KW-1133">Transmembrane helix</keyword>
<dbReference type="PANTHER" id="PTHR34989">
    <property type="entry name" value="PROTEIN HDED"/>
    <property type="match status" value="1"/>
</dbReference>